<feature type="chain" id="PRO_5012470904" description="Lipoprotein" evidence="1">
    <location>
        <begin position="29"/>
        <end position="212"/>
    </location>
</feature>
<evidence type="ECO:0008006" key="4">
    <source>
        <dbReference type="Google" id="ProtNLM"/>
    </source>
</evidence>
<dbReference type="AlphaFoldDB" id="A0A286GY54"/>
<sequence>MTVLARISARLRGLAAAGLAAAALTACAQPAPVPDFADLRWTNKQAMTFQTNDKVVQSDFQPSFQPPYVEHLMPLPPERALRTWAEDRIAVTGTSGVPGEVGGLRVVRFVIRDASVREERLQTSEGVRGFLSDEQAWKYTAHIQADLEVLRDRTVLASATTEGYRSKTLGEKASLNEREEVWYALVVDLMQDFDAAMAQNVRRHLGEHLVGQ</sequence>
<keyword evidence="1" id="KW-0732">Signal</keyword>
<evidence type="ECO:0000313" key="2">
    <source>
        <dbReference type="EMBL" id="SOE00467.1"/>
    </source>
</evidence>
<reference evidence="2 3" key="1">
    <citation type="submission" date="2017-09" db="EMBL/GenBank/DDBJ databases">
        <authorList>
            <person name="Ehlers B."/>
            <person name="Leendertz F.H."/>
        </authorList>
    </citation>
    <scope>NUCLEOTIDE SEQUENCE [LARGE SCALE GENOMIC DNA]</scope>
    <source>
        <strain evidence="2 3">USBA 140</strain>
    </source>
</reference>
<evidence type="ECO:0000256" key="1">
    <source>
        <dbReference type="SAM" id="SignalP"/>
    </source>
</evidence>
<proteinExistence type="predicted"/>
<evidence type="ECO:0000313" key="3">
    <source>
        <dbReference type="Proteomes" id="UP000219621"/>
    </source>
</evidence>
<dbReference type="EMBL" id="OCNJ01000012">
    <property type="protein sequence ID" value="SOE00467.1"/>
    <property type="molecule type" value="Genomic_DNA"/>
</dbReference>
<organism evidence="2 3">
    <name type="scientific">Caenispirillum bisanense</name>
    <dbReference type="NCBI Taxonomy" id="414052"/>
    <lineage>
        <taxon>Bacteria</taxon>
        <taxon>Pseudomonadati</taxon>
        <taxon>Pseudomonadota</taxon>
        <taxon>Alphaproteobacteria</taxon>
        <taxon>Rhodospirillales</taxon>
        <taxon>Novispirillaceae</taxon>
        <taxon>Caenispirillum</taxon>
    </lineage>
</organism>
<gene>
    <name evidence="2" type="ORF">SAMN05421508_112109</name>
</gene>
<accession>A0A286GY54</accession>
<feature type="signal peptide" evidence="1">
    <location>
        <begin position="1"/>
        <end position="28"/>
    </location>
</feature>
<dbReference type="RefSeq" id="WP_097281221.1">
    <property type="nucleotide sequence ID" value="NZ_OCNJ01000012.1"/>
</dbReference>
<dbReference type="OrthoDB" id="8447133at2"/>
<dbReference type="PROSITE" id="PS51257">
    <property type="entry name" value="PROKAR_LIPOPROTEIN"/>
    <property type="match status" value="1"/>
</dbReference>
<keyword evidence="3" id="KW-1185">Reference proteome</keyword>
<protein>
    <recommendedName>
        <fullName evidence="4">Lipoprotein</fullName>
    </recommendedName>
</protein>
<dbReference type="Proteomes" id="UP000219621">
    <property type="component" value="Unassembled WGS sequence"/>
</dbReference>
<name>A0A286GY54_9PROT</name>